<dbReference type="EMBL" id="UGAW01000002">
    <property type="protein sequence ID" value="STI46770.1"/>
    <property type="molecule type" value="Genomic_DNA"/>
</dbReference>
<keyword evidence="3" id="KW-0808">Transferase</keyword>
<accession>A0A376S923</accession>
<sequence length="87" mass="9584">MLKYIDHYQQKNSRTFRQCHTPLPAGFTQFKDNKGVDQKLVDKALYRRAGYPVAVSSGATPAASNAPSVESAQNGEPEQGNMLRATQ</sequence>
<dbReference type="Proteomes" id="UP000254817">
    <property type="component" value="Unassembled WGS sequence"/>
</dbReference>
<gene>
    <name evidence="3" type="primary">ynhG_1</name>
    <name evidence="3" type="ORF">NCTC11112_05951</name>
</gene>
<feature type="compositionally biased region" description="Polar residues" evidence="1">
    <location>
        <begin position="57"/>
        <end position="76"/>
    </location>
</feature>
<reference evidence="3 4" key="1">
    <citation type="submission" date="2018-06" db="EMBL/GenBank/DDBJ databases">
        <authorList>
            <consortium name="Pathogen Informatics"/>
            <person name="Doyle S."/>
        </authorList>
    </citation>
    <scope>NUCLEOTIDE SEQUENCE [LARGE SCALE GENOMIC DNA]</scope>
    <source>
        <strain evidence="3 4">NCTC11112</strain>
    </source>
</reference>
<proteinExistence type="predicted"/>
<evidence type="ECO:0000313" key="3">
    <source>
        <dbReference type="EMBL" id="STI46770.1"/>
    </source>
</evidence>
<organism evidence="3 4">
    <name type="scientific">Escherichia coli</name>
    <dbReference type="NCBI Taxonomy" id="562"/>
    <lineage>
        <taxon>Bacteria</taxon>
        <taxon>Pseudomonadati</taxon>
        <taxon>Pseudomonadota</taxon>
        <taxon>Gammaproteobacteria</taxon>
        <taxon>Enterobacterales</taxon>
        <taxon>Enterobacteriaceae</taxon>
        <taxon>Escherichia</taxon>
    </lineage>
</organism>
<evidence type="ECO:0000256" key="1">
    <source>
        <dbReference type="SAM" id="MobiDB-lite"/>
    </source>
</evidence>
<evidence type="ECO:0000313" key="4">
    <source>
        <dbReference type="Proteomes" id="UP000254817"/>
    </source>
</evidence>
<dbReference type="EC" id="2.-.-.-" evidence="3"/>
<protein>
    <submittedName>
        <fullName evidence="3">Putative peptidoglycan-binding protein</fullName>
        <ecNumber evidence="3">2.-.-.-</ecNumber>
    </submittedName>
</protein>
<name>A0A376S923_ECOLX</name>
<dbReference type="AlphaFoldDB" id="A0A376S923"/>
<evidence type="ECO:0000259" key="2">
    <source>
        <dbReference type="Pfam" id="PF17969"/>
    </source>
</evidence>
<dbReference type="GO" id="GO:0016740">
    <property type="term" value="F:transferase activity"/>
    <property type="evidence" value="ECO:0007669"/>
    <property type="project" value="UniProtKB-KW"/>
</dbReference>
<feature type="domain" description="L,D-transpeptidase C-terminal" evidence="2">
    <location>
        <begin position="18"/>
        <end position="55"/>
    </location>
</feature>
<dbReference type="Pfam" id="PF17969">
    <property type="entry name" value="Ldt_C"/>
    <property type="match status" value="1"/>
</dbReference>
<feature type="region of interest" description="Disordered" evidence="1">
    <location>
        <begin position="56"/>
        <end position="87"/>
    </location>
</feature>
<dbReference type="InterPro" id="IPR041597">
    <property type="entry name" value="Ldt_C"/>
</dbReference>